<evidence type="ECO:0000256" key="1">
    <source>
        <dbReference type="ARBA" id="ARBA00022723"/>
    </source>
</evidence>
<keyword evidence="1" id="KW-0479">Metal-binding</keyword>
<dbReference type="Proteomes" id="UP000750334">
    <property type="component" value="Unassembled WGS sequence"/>
</dbReference>
<keyword evidence="7" id="KW-1185">Reference proteome</keyword>
<evidence type="ECO:0000256" key="3">
    <source>
        <dbReference type="ARBA" id="ARBA00022833"/>
    </source>
</evidence>
<evidence type="ECO:0000313" key="6">
    <source>
        <dbReference type="EMBL" id="KAG0668553.1"/>
    </source>
</evidence>
<name>A0A9P7BBH5_MAUEX</name>
<dbReference type="Pfam" id="PF08630">
    <property type="entry name" value="Dfp1_Him1_M"/>
    <property type="match status" value="1"/>
</dbReference>
<keyword evidence="2" id="KW-0863">Zinc-finger</keyword>
<sequence>MDDILVQLVKSNQSYSQFDNGKRFVTGTIRYDSIKQNENHDSKWESMYKWQTTWKLKFQNGLTFYFDDNELISKNNNLKKINNLKILSLKKKILQNGGKIEPILKTISISNLDNFIMISNIKNYLINEHKVKIWDLDKLTRFFQIYETNLSQLTDSNEQKNSLSKDIIYFNDSPHIYLFDLKQRYKPLICKKWDIALVNKFKREQLPYPHLQKDSTYGKCPFKPIKSKQDSNVLIPMIDSTLAKKRYSRDLINQRYALKLRKIYSKNAKPPLDLKNLITDLDLQESTNQFLYDLFNHNCENSKKLVNKFKFLKLKRFNTMDVNFKSFNENLDPLESLRNDLVKQKNDSDTDNSSDDEEDNDSLGSNDTVETLALSELSDDHEPRTSLMNLNLGASIYDEQNDEIVVNTGFRSINKPIELRTAKIEYCENCHQIYNDTLNNHIHTDSHKLYSMNEGQFSEIDKLIDIIRA</sequence>
<gene>
    <name evidence="6" type="ORF">C6P45_004585</name>
</gene>
<dbReference type="InterPro" id="IPR038545">
    <property type="entry name" value="Znf_DBF_sf"/>
</dbReference>
<reference evidence="6 7" key="1">
    <citation type="submission" date="2020-11" db="EMBL/GenBank/DDBJ databases">
        <title>Kefir isolates.</title>
        <authorList>
            <person name="Marcisauskas S."/>
            <person name="Kim Y."/>
            <person name="Blasche S."/>
        </authorList>
    </citation>
    <scope>NUCLEOTIDE SEQUENCE [LARGE SCALE GENOMIC DNA]</scope>
    <source>
        <strain evidence="6 7">OG2</strain>
    </source>
</reference>
<dbReference type="InterPro" id="IPR006572">
    <property type="entry name" value="Znf_DBF"/>
</dbReference>
<dbReference type="OrthoDB" id="21380at2759"/>
<evidence type="ECO:0000256" key="2">
    <source>
        <dbReference type="ARBA" id="ARBA00022771"/>
    </source>
</evidence>
<feature type="region of interest" description="Disordered" evidence="4">
    <location>
        <begin position="344"/>
        <end position="367"/>
    </location>
</feature>
<organism evidence="6 7">
    <name type="scientific">Maudiozyma exigua</name>
    <name type="common">Yeast</name>
    <name type="synonym">Kazachstania exigua</name>
    <dbReference type="NCBI Taxonomy" id="34358"/>
    <lineage>
        <taxon>Eukaryota</taxon>
        <taxon>Fungi</taxon>
        <taxon>Dikarya</taxon>
        <taxon>Ascomycota</taxon>
        <taxon>Saccharomycotina</taxon>
        <taxon>Saccharomycetes</taxon>
        <taxon>Saccharomycetales</taxon>
        <taxon>Saccharomycetaceae</taxon>
        <taxon>Maudiozyma</taxon>
    </lineage>
</organism>
<dbReference type="SMART" id="SM00586">
    <property type="entry name" value="ZnF_DBF"/>
    <property type="match status" value="1"/>
</dbReference>
<dbReference type="GO" id="GO:0008270">
    <property type="term" value="F:zinc ion binding"/>
    <property type="evidence" value="ECO:0007669"/>
    <property type="project" value="UniProtKB-KW"/>
</dbReference>
<dbReference type="Gene3D" id="6.10.250.3410">
    <property type="entry name" value="DBF zinc finger"/>
    <property type="match status" value="1"/>
</dbReference>
<feature type="domain" description="DBF4-type" evidence="5">
    <location>
        <begin position="420"/>
        <end position="469"/>
    </location>
</feature>
<dbReference type="GO" id="GO:0003676">
    <property type="term" value="F:nucleic acid binding"/>
    <property type="evidence" value="ECO:0007669"/>
    <property type="project" value="InterPro"/>
</dbReference>
<dbReference type="EMBL" id="PUHR01000064">
    <property type="protein sequence ID" value="KAG0668553.1"/>
    <property type="molecule type" value="Genomic_DNA"/>
</dbReference>
<dbReference type="Pfam" id="PF07535">
    <property type="entry name" value="zf-DBF"/>
    <property type="match status" value="1"/>
</dbReference>
<proteinExistence type="predicted"/>
<keyword evidence="3" id="KW-0862">Zinc</keyword>
<protein>
    <recommendedName>
        <fullName evidence="5">DBF4-type domain-containing protein</fullName>
    </recommendedName>
</protein>
<accession>A0A9P7BBH5</accession>
<evidence type="ECO:0000256" key="4">
    <source>
        <dbReference type="SAM" id="MobiDB-lite"/>
    </source>
</evidence>
<comment type="caution">
    <text evidence="6">The sequence shown here is derived from an EMBL/GenBank/DDBJ whole genome shotgun (WGS) entry which is preliminary data.</text>
</comment>
<dbReference type="AlphaFoldDB" id="A0A9P7BBH5"/>
<evidence type="ECO:0000313" key="7">
    <source>
        <dbReference type="Proteomes" id="UP000750334"/>
    </source>
</evidence>
<feature type="compositionally biased region" description="Acidic residues" evidence="4">
    <location>
        <begin position="349"/>
        <end position="361"/>
    </location>
</feature>
<evidence type="ECO:0000259" key="5">
    <source>
        <dbReference type="SMART" id="SM00586"/>
    </source>
</evidence>
<dbReference type="InterPro" id="IPR013939">
    <property type="entry name" value="Regulatory_Dfp1/Him1"/>
</dbReference>